<protein>
    <submittedName>
        <fullName evidence="2">F-box domain-containing protein</fullName>
    </submittedName>
</protein>
<accession>A0A8H6YBF2</accession>
<name>A0A8H6YBF2_9AGAR</name>
<dbReference type="Gene3D" id="1.20.1280.50">
    <property type="match status" value="1"/>
</dbReference>
<proteinExistence type="predicted"/>
<dbReference type="Proteomes" id="UP000623467">
    <property type="component" value="Unassembled WGS sequence"/>
</dbReference>
<dbReference type="AlphaFoldDB" id="A0A8H6YBF2"/>
<gene>
    <name evidence="2" type="ORF">MSAN_01482900</name>
</gene>
<dbReference type="CDD" id="cd09917">
    <property type="entry name" value="F-box_SF"/>
    <property type="match status" value="1"/>
</dbReference>
<dbReference type="OrthoDB" id="3034442at2759"/>
<evidence type="ECO:0000313" key="2">
    <source>
        <dbReference type="EMBL" id="KAF7355651.1"/>
    </source>
</evidence>
<evidence type="ECO:0000313" key="3">
    <source>
        <dbReference type="Proteomes" id="UP000623467"/>
    </source>
</evidence>
<dbReference type="Pfam" id="PF00646">
    <property type="entry name" value="F-box"/>
    <property type="match status" value="1"/>
</dbReference>
<dbReference type="EMBL" id="JACAZH010000011">
    <property type="protein sequence ID" value="KAF7355651.1"/>
    <property type="molecule type" value="Genomic_DNA"/>
</dbReference>
<dbReference type="SUPFAM" id="SSF81383">
    <property type="entry name" value="F-box domain"/>
    <property type="match status" value="1"/>
</dbReference>
<keyword evidence="3" id="KW-1185">Reference proteome</keyword>
<dbReference type="InterPro" id="IPR036047">
    <property type="entry name" value="F-box-like_dom_sf"/>
</dbReference>
<organism evidence="2 3">
    <name type="scientific">Mycena sanguinolenta</name>
    <dbReference type="NCBI Taxonomy" id="230812"/>
    <lineage>
        <taxon>Eukaryota</taxon>
        <taxon>Fungi</taxon>
        <taxon>Dikarya</taxon>
        <taxon>Basidiomycota</taxon>
        <taxon>Agaricomycotina</taxon>
        <taxon>Agaricomycetes</taxon>
        <taxon>Agaricomycetidae</taxon>
        <taxon>Agaricales</taxon>
        <taxon>Marasmiineae</taxon>
        <taxon>Mycenaceae</taxon>
        <taxon>Mycena</taxon>
    </lineage>
</organism>
<dbReference type="InterPro" id="IPR001810">
    <property type="entry name" value="F-box_dom"/>
</dbReference>
<reference evidence="2" key="1">
    <citation type="submission" date="2020-05" db="EMBL/GenBank/DDBJ databases">
        <title>Mycena genomes resolve the evolution of fungal bioluminescence.</title>
        <authorList>
            <person name="Tsai I.J."/>
        </authorList>
    </citation>
    <scope>NUCLEOTIDE SEQUENCE</scope>
    <source>
        <strain evidence="2">160909Yilan</strain>
    </source>
</reference>
<evidence type="ECO:0000259" key="1">
    <source>
        <dbReference type="PROSITE" id="PS50181"/>
    </source>
</evidence>
<dbReference type="SMART" id="SM00256">
    <property type="entry name" value="FBOX"/>
    <property type="match status" value="1"/>
</dbReference>
<comment type="caution">
    <text evidence="2">The sequence shown here is derived from an EMBL/GenBank/DDBJ whole genome shotgun (WGS) entry which is preliminary data.</text>
</comment>
<feature type="domain" description="F-box" evidence="1">
    <location>
        <begin position="1"/>
        <end position="46"/>
    </location>
</feature>
<sequence>MHLHDLPDDVIICLFEQLDVPQILVFRQTCKRMHKISELRSVWINAYNNQILRPCHPFPTDVAIDTLPASDLECHVRRAFLLATRWLSDGPLCCGVHCEFDATNGTPVSDLRFLPGHGGTRIIAVSTSIWPIIALWELSDSGAPPLKRFEWSNRDSLLHNYVINSDKTADAALAVSVNQGGDTHVEILSIHEELGFRSLGRIDSTLTPVYFHRDLLVLCDDKDKSVVMNWKSGVSAILRRPESVSQIQTGIGINDRCIQVMVLVAGILVIRERSLSLFANPTLTTDPPVVHAPILPVRYFGWLDGVAAAPILSSRSIEFNANSPPPLSVLIRPELDDPWAADDHKLDLYVLHPEPTFPLSTTRPYMFPPVLTAQVPSLRGSLQCSDLRLGAHGTAIWIEPQDRSSGGLLADAHAPVVRQNERLVGAVFPGPLFREWAGDPVLGATPISVRGRTLHANELNNWNALDYDEARGRVAIGSTRGRITILSLAELHPSC</sequence>
<dbReference type="PROSITE" id="PS50181">
    <property type="entry name" value="FBOX"/>
    <property type="match status" value="1"/>
</dbReference>